<evidence type="ECO:0000313" key="4">
    <source>
        <dbReference type="Proteomes" id="UP001221217"/>
    </source>
</evidence>
<dbReference type="PANTHER" id="PTHR30290">
    <property type="entry name" value="PERIPLASMIC BINDING COMPONENT OF ABC TRANSPORTER"/>
    <property type="match status" value="1"/>
</dbReference>
<dbReference type="PIRSF" id="PIRSF002741">
    <property type="entry name" value="MppA"/>
    <property type="match status" value="1"/>
</dbReference>
<protein>
    <submittedName>
        <fullName evidence="3">ABC transporter substrate-binding protein</fullName>
    </submittedName>
</protein>
<name>A0AAJ1MMU3_9SPIO</name>
<accession>A0AAJ1MMU3</accession>
<dbReference type="GO" id="GO:0030288">
    <property type="term" value="C:outer membrane-bounded periplasmic space"/>
    <property type="evidence" value="ECO:0007669"/>
    <property type="project" value="UniProtKB-ARBA"/>
</dbReference>
<dbReference type="Proteomes" id="UP001221217">
    <property type="component" value="Unassembled WGS sequence"/>
</dbReference>
<feature type="domain" description="Solute-binding protein family 5" evidence="2">
    <location>
        <begin position="70"/>
        <end position="418"/>
    </location>
</feature>
<feature type="chain" id="PRO_5042584882" evidence="1">
    <location>
        <begin position="21"/>
        <end position="499"/>
    </location>
</feature>
<proteinExistence type="predicted"/>
<dbReference type="InterPro" id="IPR039424">
    <property type="entry name" value="SBP_5"/>
</dbReference>
<comment type="caution">
    <text evidence="3">The sequence shown here is derived from an EMBL/GenBank/DDBJ whole genome shotgun (WGS) entry which is preliminary data.</text>
</comment>
<dbReference type="InterPro" id="IPR030678">
    <property type="entry name" value="Peptide/Ni-bd"/>
</dbReference>
<evidence type="ECO:0000256" key="1">
    <source>
        <dbReference type="SAM" id="SignalP"/>
    </source>
</evidence>
<keyword evidence="1" id="KW-0732">Signal</keyword>
<dbReference type="GO" id="GO:0015833">
    <property type="term" value="P:peptide transport"/>
    <property type="evidence" value="ECO:0007669"/>
    <property type="project" value="TreeGrafter"/>
</dbReference>
<dbReference type="InterPro" id="IPR000914">
    <property type="entry name" value="SBP_5_dom"/>
</dbReference>
<evidence type="ECO:0000259" key="2">
    <source>
        <dbReference type="Pfam" id="PF00496"/>
    </source>
</evidence>
<dbReference type="GO" id="GO:0043190">
    <property type="term" value="C:ATP-binding cassette (ABC) transporter complex"/>
    <property type="evidence" value="ECO:0007669"/>
    <property type="project" value="InterPro"/>
</dbReference>
<organism evidence="3 4">
    <name type="scientific">Candidatus Thalassospirochaeta sargassi</name>
    <dbReference type="NCBI Taxonomy" id="3119039"/>
    <lineage>
        <taxon>Bacteria</taxon>
        <taxon>Pseudomonadati</taxon>
        <taxon>Spirochaetota</taxon>
        <taxon>Spirochaetia</taxon>
        <taxon>Spirochaetales</taxon>
        <taxon>Spirochaetaceae</taxon>
        <taxon>Candidatus Thalassospirochaeta</taxon>
    </lineage>
</organism>
<dbReference type="GO" id="GO:1904680">
    <property type="term" value="F:peptide transmembrane transporter activity"/>
    <property type="evidence" value="ECO:0007669"/>
    <property type="project" value="TreeGrafter"/>
</dbReference>
<gene>
    <name evidence="3" type="ORF">PQJ61_09345</name>
</gene>
<dbReference type="SUPFAM" id="SSF53850">
    <property type="entry name" value="Periplasmic binding protein-like II"/>
    <property type="match status" value="1"/>
</dbReference>
<dbReference type="Pfam" id="PF00496">
    <property type="entry name" value="SBP_bac_5"/>
    <property type="match status" value="1"/>
</dbReference>
<dbReference type="AlphaFoldDB" id="A0AAJ1MMU3"/>
<sequence>MKKSLFLILMAMLLIFSVSATGQQETPKNIVRVADQVPNLITPGVWDGQTFSMNCTIYEYLVELDPETNEVIPCLAKDWSTTDGKVWTLKLQEGVKFHDGSDFTSEDVKFTIERTQDPDLGHLQKADFQIVESIETPDDYTVVLTLKEVRPTFIYLFLAYNMMMLSSDYDYASLGESQPMGTGAFKMAELRPKESALLVKNEEYWVAGLPKADELRIYFVPDIDASMNMLEAGKVDIAPFATVIHKDRLEAAGFEVISPYQEHRFVALAADREPFNDNRVRQAMKYCMDPEVLAAACQGELGVDIFYNESPILNNQSQYYDIPFRGQDIEKAKELLAEAGYPNGLSVELYYGSDHPFGKELTQTIKELAAPAGFDVQLKGYSRDVYLSQYWMNAPMLLTGWGGRPDPSMLLMLAYHSEGPWNESHINEPRVDELIGKILAEVDDTVRQGYYDELAKVFYDRGTILNIQVPYYVALRKEVKDYSQPMTFVTRYKETYISE</sequence>
<evidence type="ECO:0000313" key="3">
    <source>
        <dbReference type="EMBL" id="MDC7226955.1"/>
    </source>
</evidence>
<dbReference type="Gene3D" id="3.40.190.10">
    <property type="entry name" value="Periplasmic binding protein-like II"/>
    <property type="match status" value="1"/>
</dbReference>
<dbReference type="EMBL" id="JAQQAL010000021">
    <property type="protein sequence ID" value="MDC7226955.1"/>
    <property type="molecule type" value="Genomic_DNA"/>
</dbReference>
<dbReference type="Gene3D" id="3.10.105.10">
    <property type="entry name" value="Dipeptide-binding Protein, Domain 3"/>
    <property type="match status" value="1"/>
</dbReference>
<reference evidence="3 4" key="1">
    <citation type="submission" date="2022-12" db="EMBL/GenBank/DDBJ databases">
        <title>Metagenome assembled genome from gulf of manar.</title>
        <authorList>
            <person name="Kohli P."/>
            <person name="Pk S."/>
            <person name="Venkata Ramana C."/>
            <person name="Sasikala C."/>
        </authorList>
    </citation>
    <scope>NUCLEOTIDE SEQUENCE [LARGE SCALE GENOMIC DNA]</scope>
    <source>
        <strain evidence="3">JB008</strain>
    </source>
</reference>
<feature type="signal peptide" evidence="1">
    <location>
        <begin position="1"/>
        <end position="20"/>
    </location>
</feature>